<sequence>MRLDRRNFFRLAAGWLAAPNIVPRLEAKDDLLTVPIRREAVESTSIASIGFHAELRILEIEFRSGALYRYFAVPLSIFEGMQKAESKGRYFSQKIRGQFEFHRLSDVKP</sequence>
<evidence type="ECO:0000313" key="2">
    <source>
        <dbReference type="EMBL" id="ACO70897.1"/>
    </source>
</evidence>
<dbReference type="AlphaFoldDB" id="D2DXS4"/>
<feature type="domain" description="KTSC" evidence="1">
    <location>
        <begin position="42"/>
        <end position="99"/>
    </location>
</feature>
<name>D2DXS4_9BACT</name>
<organism evidence="2">
    <name type="scientific">uncultured Verrucomicrobiota bacterium</name>
    <dbReference type="NCBI Taxonomy" id="156588"/>
    <lineage>
        <taxon>Bacteria</taxon>
        <taxon>Pseudomonadati</taxon>
        <taxon>Verrucomicrobiota</taxon>
        <taxon>environmental samples</taxon>
    </lineage>
</organism>
<accession>D2DXS4</accession>
<dbReference type="InterPro" id="IPR025309">
    <property type="entry name" value="KTSC_dom"/>
</dbReference>
<protein>
    <recommendedName>
        <fullName evidence="1">KTSC domain-containing protein</fullName>
    </recommendedName>
</protein>
<proteinExistence type="predicted"/>
<reference evidence="2" key="1">
    <citation type="journal article" date="2010" name="FEMS Microbiol. Ecol.">
        <title>Phylogenetic and metagenomic analysis of Verrucomicrobia in former agricultural grassland soil.</title>
        <authorList>
            <person name="Kielak A."/>
            <person name="Rodrigues J.L.M."/>
            <person name="Kuramae E.E."/>
            <person name="Chain P.S.G."/>
            <person name="van Veen J.A."/>
            <person name="Kowalchuk G.A."/>
        </authorList>
    </citation>
    <scope>NUCLEOTIDE SEQUENCE</scope>
</reference>
<dbReference type="EMBL" id="FJ872373">
    <property type="protein sequence ID" value="ACO70897.1"/>
    <property type="molecule type" value="Genomic_DNA"/>
</dbReference>
<evidence type="ECO:0000259" key="1">
    <source>
        <dbReference type="Pfam" id="PF13619"/>
    </source>
</evidence>
<dbReference type="Pfam" id="PF13619">
    <property type="entry name" value="KTSC"/>
    <property type="match status" value="1"/>
</dbReference>